<accession>A0A6H0A050</accession>
<name>A0A6H0A050_ECOLX</name>
<proteinExistence type="predicted"/>
<keyword evidence="1" id="KW-0614">Plasmid</keyword>
<organism evidence="1">
    <name type="scientific">Escherichia coli</name>
    <dbReference type="NCBI Taxonomy" id="562"/>
    <lineage>
        <taxon>Bacteria</taxon>
        <taxon>Pseudomonadati</taxon>
        <taxon>Pseudomonadota</taxon>
        <taxon>Gammaproteobacteria</taxon>
        <taxon>Enterobacterales</taxon>
        <taxon>Enterobacteriaceae</taxon>
        <taxon>Escherichia</taxon>
    </lineage>
</organism>
<reference evidence="1" key="1">
    <citation type="submission" date="2020-02" db="EMBL/GenBank/DDBJ databases">
        <title>A plasmid of E.coi PK9.</title>
        <authorList>
            <person name="Liu J.H."/>
            <person name="Huang Y."/>
            <person name="Lv L.C."/>
        </authorList>
    </citation>
    <scope>NUCLEOTIDE SEQUENCE</scope>
    <source>
        <strain evidence="1">PK9</strain>
        <plasmid evidence="1">pHNPK9-FOS</plasmid>
    </source>
</reference>
<geneLocation type="plasmid" evidence="1">
    <name>pHNPK9-FOS</name>
</geneLocation>
<dbReference type="EMBL" id="MT074415">
    <property type="protein sequence ID" value="QIS31044.1"/>
    <property type="molecule type" value="Genomic_DNA"/>
</dbReference>
<sequence>MPQLALAPASLRRPGFPWTGRCTARVSASELRGQRARNHIDLRYVLIHTNKLLPVYNCTISDTKTTVIPPFWRFPKAMWLKNTLNVVYSVFQAASITMGIQA</sequence>
<evidence type="ECO:0000313" key="1">
    <source>
        <dbReference type="EMBL" id="QIS31044.1"/>
    </source>
</evidence>
<dbReference type="AlphaFoldDB" id="A0A6H0A050"/>
<protein>
    <submittedName>
        <fullName evidence="1">Uncharacterized protein</fullName>
    </submittedName>
</protein>